<comment type="caution">
    <text evidence="2">The sequence shown here is derived from an EMBL/GenBank/DDBJ whole genome shotgun (WGS) entry which is preliminary data.</text>
</comment>
<organism evidence="2 3">
    <name type="scientific">Trichogramma kaykai</name>
    <dbReference type="NCBI Taxonomy" id="54128"/>
    <lineage>
        <taxon>Eukaryota</taxon>
        <taxon>Metazoa</taxon>
        <taxon>Ecdysozoa</taxon>
        <taxon>Arthropoda</taxon>
        <taxon>Hexapoda</taxon>
        <taxon>Insecta</taxon>
        <taxon>Pterygota</taxon>
        <taxon>Neoptera</taxon>
        <taxon>Endopterygota</taxon>
        <taxon>Hymenoptera</taxon>
        <taxon>Apocrita</taxon>
        <taxon>Proctotrupomorpha</taxon>
        <taxon>Chalcidoidea</taxon>
        <taxon>Trichogrammatidae</taxon>
        <taxon>Trichogramma</taxon>
    </lineage>
</organism>
<gene>
    <name evidence="2" type="ORF">TKK_007915</name>
</gene>
<reference evidence="2 3" key="1">
    <citation type="journal article" date="2024" name="bioRxiv">
        <title>A reference genome for Trichogramma kaykai: A tiny desert-dwelling parasitoid wasp with competing sex-ratio distorters.</title>
        <authorList>
            <person name="Culotta J."/>
            <person name="Lindsey A.R."/>
        </authorList>
    </citation>
    <scope>NUCLEOTIDE SEQUENCE [LARGE SCALE GENOMIC DNA]</scope>
    <source>
        <strain evidence="2 3">KSX58</strain>
    </source>
</reference>
<dbReference type="EMBL" id="JBJJXI010000059">
    <property type="protein sequence ID" value="KAL3398806.1"/>
    <property type="molecule type" value="Genomic_DNA"/>
</dbReference>
<dbReference type="Proteomes" id="UP001627154">
    <property type="component" value="Unassembled WGS sequence"/>
</dbReference>
<feature type="region of interest" description="Disordered" evidence="1">
    <location>
        <begin position="40"/>
        <end position="62"/>
    </location>
</feature>
<evidence type="ECO:0000313" key="3">
    <source>
        <dbReference type="Proteomes" id="UP001627154"/>
    </source>
</evidence>
<keyword evidence="3" id="KW-1185">Reference proteome</keyword>
<proteinExistence type="predicted"/>
<protein>
    <submittedName>
        <fullName evidence="2">Uncharacterized protein</fullName>
    </submittedName>
</protein>
<dbReference type="AlphaFoldDB" id="A0ABD2X074"/>
<name>A0ABD2X074_9HYME</name>
<sequence length="90" mass="9747">MAIKLISTTIFSVANKCRKVEVIGACTVIARFRRTESTIITPRTRSSSGSSGDGSSTLSASSSISVKVISEPYLWTRGHADKRRPPPHEL</sequence>
<evidence type="ECO:0000256" key="1">
    <source>
        <dbReference type="SAM" id="MobiDB-lite"/>
    </source>
</evidence>
<evidence type="ECO:0000313" key="2">
    <source>
        <dbReference type="EMBL" id="KAL3398806.1"/>
    </source>
</evidence>
<accession>A0ABD2X074</accession>